<evidence type="ECO:0000256" key="5">
    <source>
        <dbReference type="ARBA" id="ARBA00048391"/>
    </source>
</evidence>
<dbReference type="OrthoDB" id="269872at2759"/>
<keyword evidence="2 9" id="KW-0489">Methyltransferase</keyword>
<evidence type="ECO:0000256" key="3">
    <source>
        <dbReference type="ARBA" id="ARBA00022679"/>
    </source>
</evidence>
<dbReference type="EC" id="2.1.1.297" evidence="1"/>
<evidence type="ECO:0000259" key="6">
    <source>
        <dbReference type="Pfam" id="PF05175"/>
    </source>
</evidence>
<dbReference type="Pfam" id="PF17827">
    <property type="entry name" value="PrmC_N"/>
    <property type="match status" value="1"/>
</dbReference>
<reference evidence="9" key="1">
    <citation type="submission" date="2025-08" db="UniProtKB">
        <authorList>
            <consortium name="RefSeq"/>
        </authorList>
    </citation>
    <scope>IDENTIFICATION</scope>
</reference>
<dbReference type="Gene3D" id="3.40.50.150">
    <property type="entry name" value="Vaccinia Virus protein VP39"/>
    <property type="match status" value="1"/>
</dbReference>
<dbReference type="InterPro" id="IPR029063">
    <property type="entry name" value="SAM-dependent_MTases_sf"/>
</dbReference>
<protein>
    <recommendedName>
        <fullName evidence="1">peptide chain release factor N(5)-glutamine methyltransferase</fullName>
        <ecNumber evidence="1">2.1.1.297</ecNumber>
    </recommendedName>
</protein>
<sequence>MVFRLKSLVRFIHSRISVTTRKVSTTCGEQGKVIPPISARFTVEQALSQWAERFQVAEVPEPQLSSQYIISHVLGHKTLNHLERRGLTQVLSHAHVERIWRLCNKRLTRMPVQYVIEEWDFRDITLKMKPPVFIPRPETEELVSLVLADLEVLAASRDMDTVRFLEVGCGSGAISLSLLHSLKQIRGVALDQSAQAVALTRENAQSLGLLDRLKVSQVDVFKDADWLVETCSPVEVLVSNPPYLFTEDLDSLEPEVRRFEDRAALDGGKQGHCVIDQILALAPRLLTEKGRVYLEVDPRHPDIIQTRLKERVLGLEYVKTHYDFTNSPPCQELPFGDYTHRPGSAPG</sequence>
<dbReference type="CTD" id="51409"/>
<dbReference type="AlphaFoldDB" id="A0A8M1KN58"/>
<evidence type="ECO:0000256" key="2">
    <source>
        <dbReference type="ARBA" id="ARBA00022603"/>
    </source>
</evidence>
<organism evidence="8 9">
    <name type="scientific">Clupea harengus</name>
    <name type="common">Atlantic herring</name>
    <dbReference type="NCBI Taxonomy" id="7950"/>
    <lineage>
        <taxon>Eukaryota</taxon>
        <taxon>Metazoa</taxon>
        <taxon>Chordata</taxon>
        <taxon>Craniata</taxon>
        <taxon>Vertebrata</taxon>
        <taxon>Euteleostomi</taxon>
        <taxon>Actinopterygii</taxon>
        <taxon>Neopterygii</taxon>
        <taxon>Teleostei</taxon>
        <taxon>Clupei</taxon>
        <taxon>Clupeiformes</taxon>
        <taxon>Clupeoidei</taxon>
        <taxon>Clupeidae</taxon>
        <taxon>Clupea</taxon>
    </lineage>
</organism>
<accession>A0A8M1KN58</accession>
<dbReference type="InterPro" id="IPR004556">
    <property type="entry name" value="HemK-like"/>
</dbReference>
<keyword evidence="8" id="KW-1185">Reference proteome</keyword>
<dbReference type="GO" id="GO:0102559">
    <property type="term" value="F:peptide chain release factor N(5)-glutamine methyltransferase activity"/>
    <property type="evidence" value="ECO:0007669"/>
    <property type="project" value="UniProtKB-EC"/>
</dbReference>
<dbReference type="CDD" id="cd02440">
    <property type="entry name" value="AdoMet_MTases"/>
    <property type="match status" value="1"/>
</dbReference>
<name>A0A8M1KN58_CLUHA</name>
<evidence type="ECO:0000256" key="1">
    <source>
        <dbReference type="ARBA" id="ARBA00012771"/>
    </source>
</evidence>
<proteinExistence type="predicted"/>
<dbReference type="InterPro" id="IPR007848">
    <property type="entry name" value="Small_mtfrase_dom"/>
</dbReference>
<keyword evidence="4" id="KW-0949">S-adenosyl-L-methionine</keyword>
<dbReference type="RefSeq" id="XP_042563818.1">
    <property type="nucleotide sequence ID" value="XM_042707884.1"/>
</dbReference>
<dbReference type="GO" id="GO:0003676">
    <property type="term" value="F:nucleic acid binding"/>
    <property type="evidence" value="ECO:0007669"/>
    <property type="project" value="InterPro"/>
</dbReference>
<feature type="domain" description="Release factor glutamine methyltransferase N-terminal" evidence="7">
    <location>
        <begin position="45"/>
        <end position="116"/>
    </location>
</feature>
<comment type="catalytic activity">
    <reaction evidence="5">
        <text>L-glutaminyl-[peptide chain release factor] + S-adenosyl-L-methionine = N(5)-methyl-L-glutaminyl-[peptide chain release factor] + S-adenosyl-L-homocysteine + H(+)</text>
        <dbReference type="Rhea" id="RHEA:42896"/>
        <dbReference type="Rhea" id="RHEA-COMP:10271"/>
        <dbReference type="Rhea" id="RHEA-COMP:10272"/>
        <dbReference type="ChEBI" id="CHEBI:15378"/>
        <dbReference type="ChEBI" id="CHEBI:30011"/>
        <dbReference type="ChEBI" id="CHEBI:57856"/>
        <dbReference type="ChEBI" id="CHEBI:59789"/>
        <dbReference type="ChEBI" id="CHEBI:61891"/>
        <dbReference type="EC" id="2.1.1.297"/>
    </reaction>
</comment>
<keyword evidence="3" id="KW-0808">Transferase</keyword>
<evidence type="ECO:0000313" key="8">
    <source>
        <dbReference type="Proteomes" id="UP000515152"/>
    </source>
</evidence>
<dbReference type="GeneID" id="105895838"/>
<dbReference type="GO" id="GO:0005739">
    <property type="term" value="C:mitochondrion"/>
    <property type="evidence" value="ECO:0007669"/>
    <property type="project" value="TreeGrafter"/>
</dbReference>
<dbReference type="NCBIfam" id="TIGR00536">
    <property type="entry name" value="hemK_fam"/>
    <property type="match status" value="1"/>
</dbReference>
<evidence type="ECO:0000313" key="9">
    <source>
        <dbReference type="RefSeq" id="XP_042563818.1"/>
    </source>
</evidence>
<dbReference type="Proteomes" id="UP000515152">
    <property type="component" value="Chromosome 5"/>
</dbReference>
<dbReference type="InterPro" id="IPR050320">
    <property type="entry name" value="N5-glutamine_MTase"/>
</dbReference>
<dbReference type="PANTHER" id="PTHR18895:SF74">
    <property type="entry name" value="MTRF1L RELEASE FACTOR GLUTAMINE METHYLTRANSFERASE"/>
    <property type="match status" value="1"/>
</dbReference>
<dbReference type="PANTHER" id="PTHR18895">
    <property type="entry name" value="HEMK METHYLTRANSFERASE"/>
    <property type="match status" value="1"/>
</dbReference>
<feature type="domain" description="Methyltransferase small" evidence="6">
    <location>
        <begin position="160"/>
        <end position="243"/>
    </location>
</feature>
<dbReference type="PROSITE" id="PS00092">
    <property type="entry name" value="N6_MTASE"/>
    <property type="match status" value="1"/>
</dbReference>
<evidence type="ECO:0000256" key="4">
    <source>
        <dbReference type="ARBA" id="ARBA00022691"/>
    </source>
</evidence>
<dbReference type="InterPro" id="IPR040758">
    <property type="entry name" value="PrmC_N"/>
</dbReference>
<gene>
    <name evidence="9" type="primary">hemk1</name>
</gene>
<dbReference type="InterPro" id="IPR002052">
    <property type="entry name" value="DNA_methylase_N6_adenine_CS"/>
</dbReference>
<dbReference type="Gene3D" id="1.10.8.10">
    <property type="entry name" value="DNA helicase RuvA subunit, C-terminal domain"/>
    <property type="match status" value="1"/>
</dbReference>
<dbReference type="KEGG" id="char:105895838"/>
<evidence type="ECO:0000259" key="7">
    <source>
        <dbReference type="Pfam" id="PF17827"/>
    </source>
</evidence>
<dbReference type="Pfam" id="PF05175">
    <property type="entry name" value="MTS"/>
    <property type="match status" value="1"/>
</dbReference>
<dbReference type="GO" id="GO:0032259">
    <property type="term" value="P:methylation"/>
    <property type="evidence" value="ECO:0007669"/>
    <property type="project" value="UniProtKB-KW"/>
</dbReference>
<dbReference type="SUPFAM" id="SSF53335">
    <property type="entry name" value="S-adenosyl-L-methionine-dependent methyltransferases"/>
    <property type="match status" value="1"/>
</dbReference>